<evidence type="ECO:0000256" key="3">
    <source>
        <dbReference type="ARBA" id="ARBA00022692"/>
    </source>
</evidence>
<feature type="transmembrane region" description="Helical" evidence="6">
    <location>
        <begin position="113"/>
        <end position="132"/>
    </location>
</feature>
<dbReference type="Pfam" id="PF01810">
    <property type="entry name" value="LysE"/>
    <property type="match status" value="1"/>
</dbReference>
<keyword evidence="3 6" id="KW-0812">Transmembrane</keyword>
<keyword evidence="4 6" id="KW-1133">Transmembrane helix</keyword>
<keyword evidence="5 6" id="KW-0472">Membrane</keyword>
<accession>A0ABT8SC70</accession>
<evidence type="ECO:0000256" key="6">
    <source>
        <dbReference type="SAM" id="Phobius"/>
    </source>
</evidence>
<protein>
    <submittedName>
        <fullName evidence="7">LysE family translocator</fullName>
    </submittedName>
</protein>
<keyword evidence="2" id="KW-1003">Cell membrane</keyword>
<feature type="transmembrane region" description="Helical" evidence="6">
    <location>
        <begin position="77"/>
        <end position="101"/>
    </location>
</feature>
<dbReference type="InterPro" id="IPR001123">
    <property type="entry name" value="LeuE-type"/>
</dbReference>
<evidence type="ECO:0000256" key="5">
    <source>
        <dbReference type="ARBA" id="ARBA00023136"/>
    </source>
</evidence>
<evidence type="ECO:0000256" key="4">
    <source>
        <dbReference type="ARBA" id="ARBA00022989"/>
    </source>
</evidence>
<evidence type="ECO:0000313" key="8">
    <source>
        <dbReference type="Proteomes" id="UP001169027"/>
    </source>
</evidence>
<dbReference type="RefSeq" id="WP_301814608.1">
    <property type="nucleotide sequence ID" value="NZ_JAUJZH010000029.1"/>
</dbReference>
<feature type="transmembrane region" description="Helical" evidence="6">
    <location>
        <begin position="45"/>
        <end position="65"/>
    </location>
</feature>
<dbReference type="EMBL" id="JAUKVY010000029">
    <property type="protein sequence ID" value="MDO1536518.1"/>
    <property type="molecule type" value="Genomic_DNA"/>
</dbReference>
<dbReference type="PANTHER" id="PTHR30086:SF20">
    <property type="entry name" value="ARGININE EXPORTER PROTEIN ARGO-RELATED"/>
    <property type="match status" value="1"/>
</dbReference>
<evidence type="ECO:0000256" key="2">
    <source>
        <dbReference type="ARBA" id="ARBA00022475"/>
    </source>
</evidence>
<reference evidence="7" key="1">
    <citation type="submission" date="2023-06" db="EMBL/GenBank/DDBJ databases">
        <authorList>
            <person name="Jiang Y."/>
            <person name="Liu Q."/>
        </authorList>
    </citation>
    <scope>NUCLEOTIDE SEQUENCE</scope>
    <source>
        <strain evidence="7">CGMCC 1.12090</strain>
    </source>
</reference>
<sequence length="138" mass="15259">MGATYLVYIGLRILFDRAPEGDSNIVAIAQSLPPKSLFNVFVGGFWTNVLNPKVALFFLAFLPQFIRADAEGKSTAFLLLGILFNLSSVPINIGWAIAAAWMAKRESVQRGMYWLDKTAGCIFICFGIRLVLTERPTP</sequence>
<proteinExistence type="predicted"/>
<dbReference type="PANTHER" id="PTHR30086">
    <property type="entry name" value="ARGININE EXPORTER PROTEIN ARGO"/>
    <property type="match status" value="1"/>
</dbReference>
<organism evidence="7 8">
    <name type="scientific">Variovorax ginsengisoli</name>
    <dbReference type="NCBI Taxonomy" id="363844"/>
    <lineage>
        <taxon>Bacteria</taxon>
        <taxon>Pseudomonadati</taxon>
        <taxon>Pseudomonadota</taxon>
        <taxon>Betaproteobacteria</taxon>
        <taxon>Burkholderiales</taxon>
        <taxon>Comamonadaceae</taxon>
        <taxon>Variovorax</taxon>
    </lineage>
</organism>
<keyword evidence="8" id="KW-1185">Reference proteome</keyword>
<evidence type="ECO:0000256" key="1">
    <source>
        <dbReference type="ARBA" id="ARBA00004651"/>
    </source>
</evidence>
<comment type="subcellular location">
    <subcellularLocation>
        <location evidence="1">Cell membrane</location>
        <topology evidence="1">Multi-pass membrane protein</topology>
    </subcellularLocation>
</comment>
<gene>
    <name evidence="7" type="ORF">Q2T77_29960</name>
</gene>
<dbReference type="Proteomes" id="UP001169027">
    <property type="component" value="Unassembled WGS sequence"/>
</dbReference>
<evidence type="ECO:0000313" key="7">
    <source>
        <dbReference type="EMBL" id="MDO1536518.1"/>
    </source>
</evidence>
<name>A0ABT8SC70_9BURK</name>
<comment type="caution">
    <text evidence="7">The sequence shown here is derived from an EMBL/GenBank/DDBJ whole genome shotgun (WGS) entry which is preliminary data.</text>
</comment>